<evidence type="ECO:0000259" key="2">
    <source>
        <dbReference type="Pfam" id="PF07705"/>
    </source>
</evidence>
<dbReference type="InterPro" id="IPR036938">
    <property type="entry name" value="PAP2/HPO_sf"/>
</dbReference>
<dbReference type="InterPro" id="IPR052559">
    <property type="entry name" value="V-haloperoxidase"/>
</dbReference>
<dbReference type="InterPro" id="IPR000326">
    <property type="entry name" value="PAP2/HPO"/>
</dbReference>
<dbReference type="RefSeq" id="WP_208339183.1">
    <property type="nucleotide sequence ID" value="NZ_CAWQFN010000498.1"/>
</dbReference>
<feature type="domain" description="Phosphatidic acid phosphatase type 2/haloperoxidase" evidence="1">
    <location>
        <begin position="451"/>
        <end position="578"/>
    </location>
</feature>
<comment type="caution">
    <text evidence="3">The sequence shown here is derived from an EMBL/GenBank/DDBJ whole genome shotgun (WGS) entry which is preliminary data.</text>
</comment>
<dbReference type="Gene3D" id="1.10.606.20">
    <property type="match status" value="1"/>
</dbReference>
<dbReference type="PANTHER" id="PTHR34599">
    <property type="entry name" value="PEROXIDASE-RELATED"/>
    <property type="match status" value="1"/>
</dbReference>
<dbReference type="Gene3D" id="2.60.40.10">
    <property type="entry name" value="Immunoglobulins"/>
    <property type="match status" value="1"/>
</dbReference>
<dbReference type="Pfam" id="PF01569">
    <property type="entry name" value="PAP2"/>
    <property type="match status" value="1"/>
</dbReference>
<dbReference type="InterPro" id="IPR013783">
    <property type="entry name" value="Ig-like_fold"/>
</dbReference>
<accession>A0AAP5MB22</accession>
<dbReference type="Pfam" id="PF07705">
    <property type="entry name" value="CARDB"/>
    <property type="match status" value="1"/>
</dbReference>
<gene>
    <name evidence="3" type="ORF">G7B40_023200</name>
</gene>
<protein>
    <submittedName>
        <fullName evidence="3">Phosphatase PAP2 family protein</fullName>
    </submittedName>
</protein>
<dbReference type="InterPro" id="IPR011635">
    <property type="entry name" value="CARDB"/>
</dbReference>
<keyword evidence="4" id="KW-1185">Reference proteome</keyword>
<evidence type="ECO:0000259" key="1">
    <source>
        <dbReference type="Pfam" id="PF01569"/>
    </source>
</evidence>
<organism evidence="3 4">
    <name type="scientific">Aetokthonos hydrillicola Thurmond2011</name>
    <dbReference type="NCBI Taxonomy" id="2712845"/>
    <lineage>
        <taxon>Bacteria</taxon>
        <taxon>Bacillati</taxon>
        <taxon>Cyanobacteriota</taxon>
        <taxon>Cyanophyceae</taxon>
        <taxon>Nostocales</taxon>
        <taxon>Hapalosiphonaceae</taxon>
        <taxon>Aetokthonos</taxon>
    </lineage>
</organism>
<dbReference type="Proteomes" id="UP000667802">
    <property type="component" value="Unassembled WGS sequence"/>
</dbReference>
<dbReference type="CDD" id="cd03398">
    <property type="entry name" value="PAP2_haloperoxidase"/>
    <property type="match status" value="1"/>
</dbReference>
<name>A0AAP5MB22_9CYAN</name>
<proteinExistence type="predicted"/>
<dbReference type="PANTHER" id="PTHR34599:SF1">
    <property type="entry name" value="PHOSPHATIDIC ACID PHOSPHATASE TYPE 2_HALOPEROXIDASE DOMAIN-CONTAINING PROTEIN"/>
    <property type="match status" value="1"/>
</dbReference>
<dbReference type="SUPFAM" id="SSF48317">
    <property type="entry name" value="Acid phosphatase/Vanadium-dependent haloperoxidase"/>
    <property type="match status" value="1"/>
</dbReference>
<feature type="domain" description="CARDB" evidence="2">
    <location>
        <begin position="57"/>
        <end position="182"/>
    </location>
</feature>
<evidence type="ECO:0000313" key="4">
    <source>
        <dbReference type="Proteomes" id="UP000667802"/>
    </source>
</evidence>
<dbReference type="AlphaFoldDB" id="A0AAP5MB22"/>
<reference evidence="4" key="1">
    <citation type="journal article" date="2021" name="Science">
        <title>Hunting the eagle killer: A cyanobacterial neurotoxin causes vacuolar myelinopathy.</title>
        <authorList>
            <person name="Breinlinger S."/>
            <person name="Phillips T.J."/>
            <person name="Haram B.N."/>
            <person name="Mares J."/>
            <person name="Martinez Yerena J.A."/>
            <person name="Hrouzek P."/>
            <person name="Sobotka R."/>
            <person name="Henderson W.M."/>
            <person name="Schmieder P."/>
            <person name="Williams S.M."/>
            <person name="Lauderdale J.D."/>
            <person name="Wilde H.D."/>
            <person name="Gerrin W."/>
            <person name="Kust A."/>
            <person name="Washington J.W."/>
            <person name="Wagner C."/>
            <person name="Geier B."/>
            <person name="Liebeke M."/>
            <person name="Enke H."/>
            <person name="Niedermeyer T.H.J."/>
            <person name="Wilde S.B."/>
        </authorList>
    </citation>
    <scope>NUCLEOTIDE SEQUENCE [LARGE SCALE GENOMIC DNA]</scope>
    <source>
        <strain evidence="4">Thurmond2011</strain>
    </source>
</reference>
<evidence type="ECO:0000313" key="3">
    <source>
        <dbReference type="EMBL" id="MDR9897452.1"/>
    </source>
</evidence>
<sequence>MQPAVDASILSQFSPRMSHSISFSGQQPVPPWHNKRLRSKLASRDCNNKNCDQSGLPNLTIKIKTIKTPTIFPEKQGKLQLIITNEGSGNFEGSFDVNLYASTDSVLDLPLNQGNLAGKDELLGTIHSRTNNLRSGQSKTLIVQFANSEIRTPSVVAPGAYYLIAAVDSNNTINQSNTTNKAVEFISTEGTDAVIRWNAIALNTIQATLTPTLFVSRNLAIVHTAIYDAANAIYQTHKPYLVNVDPSEVGNASPEAAVVEAAYEVLVNLYPTQKAVLDQQQLISLAQIPDGAAKDAGIALGKRVADQIIALRSNDGSAQATQPPYSLPPSPGIWRPTPPNFSVAANPNWGKVTPFAIPSGSAFRPSGFPALESIAYAQEFNTVKTLGAANSTIRTPEQTEIAKFWAYGRADTFATPGALNSLAEGIALHHGNTLEENVRLFALLNIAEADAGIAAYDAKYTFNRWRPITAIQEADTATNPNTVPDPTWNSLLVTPSHPDYLAAHAVFGGAASKILSDFFGENTSFTATSQELPGVFHSYNSFTQLAQEVGASRIYGGVHFPSAVEDGITTGIAVGEFVSRNALPPSGRGSSRK</sequence>
<dbReference type="EMBL" id="JAALHA020000012">
    <property type="protein sequence ID" value="MDR9897452.1"/>
    <property type="molecule type" value="Genomic_DNA"/>
</dbReference>